<proteinExistence type="predicted"/>
<gene>
    <name evidence="1" type="ORF">BDM02DRAFT_3092466</name>
</gene>
<organism evidence="1 2">
    <name type="scientific">Thelephora ganbajun</name>
    <name type="common">Ganba fungus</name>
    <dbReference type="NCBI Taxonomy" id="370292"/>
    <lineage>
        <taxon>Eukaryota</taxon>
        <taxon>Fungi</taxon>
        <taxon>Dikarya</taxon>
        <taxon>Basidiomycota</taxon>
        <taxon>Agaricomycotina</taxon>
        <taxon>Agaricomycetes</taxon>
        <taxon>Thelephorales</taxon>
        <taxon>Thelephoraceae</taxon>
        <taxon>Thelephora</taxon>
    </lineage>
</organism>
<keyword evidence="2" id="KW-1185">Reference proteome</keyword>
<sequence>GSAAYKKSEDPLHVLENSIPINTKYCLDNQLAKSLVCTFEPTLEEKAPSLYMEVLLVSGDHARTIQTATLTVGGLVKSALKTRTCLGCRTAPKPTNSVPGQHFSK</sequence>
<feature type="non-terminal residue" evidence="1">
    <location>
        <position position="1"/>
    </location>
</feature>
<evidence type="ECO:0000313" key="2">
    <source>
        <dbReference type="Proteomes" id="UP000886501"/>
    </source>
</evidence>
<reference evidence="1" key="1">
    <citation type="submission" date="2019-10" db="EMBL/GenBank/DDBJ databases">
        <authorList>
            <consortium name="DOE Joint Genome Institute"/>
            <person name="Kuo A."/>
            <person name="Miyauchi S."/>
            <person name="Kiss E."/>
            <person name="Drula E."/>
            <person name="Kohler A."/>
            <person name="Sanchez-Garcia M."/>
            <person name="Andreopoulos B."/>
            <person name="Barry K.W."/>
            <person name="Bonito G."/>
            <person name="Buee M."/>
            <person name="Carver A."/>
            <person name="Chen C."/>
            <person name="Cichocki N."/>
            <person name="Clum A."/>
            <person name="Culley D."/>
            <person name="Crous P.W."/>
            <person name="Fauchery L."/>
            <person name="Girlanda M."/>
            <person name="Hayes R."/>
            <person name="Keri Z."/>
            <person name="Labutti K."/>
            <person name="Lipzen A."/>
            <person name="Lombard V."/>
            <person name="Magnuson J."/>
            <person name="Maillard F."/>
            <person name="Morin E."/>
            <person name="Murat C."/>
            <person name="Nolan M."/>
            <person name="Ohm R."/>
            <person name="Pangilinan J."/>
            <person name="Pereira M."/>
            <person name="Perotto S."/>
            <person name="Peter M."/>
            <person name="Riley R."/>
            <person name="Sitrit Y."/>
            <person name="Stielow B."/>
            <person name="Szollosi G."/>
            <person name="Zifcakova L."/>
            <person name="Stursova M."/>
            <person name="Spatafora J.W."/>
            <person name="Tedersoo L."/>
            <person name="Vaario L.-M."/>
            <person name="Yamada A."/>
            <person name="Yan M."/>
            <person name="Wang P."/>
            <person name="Xu J."/>
            <person name="Bruns T."/>
            <person name="Baldrian P."/>
            <person name="Vilgalys R."/>
            <person name="Henrissat B."/>
            <person name="Grigoriev I.V."/>
            <person name="Hibbett D."/>
            <person name="Nagy L.G."/>
            <person name="Martin F.M."/>
        </authorList>
    </citation>
    <scope>NUCLEOTIDE SEQUENCE</scope>
    <source>
        <strain evidence="1">P2</strain>
    </source>
</reference>
<accession>A0ACB6ZMB7</accession>
<protein>
    <submittedName>
        <fullName evidence="1">Uncharacterized protein</fullName>
    </submittedName>
</protein>
<comment type="caution">
    <text evidence="1">The sequence shown here is derived from an EMBL/GenBank/DDBJ whole genome shotgun (WGS) entry which is preliminary data.</text>
</comment>
<name>A0ACB6ZMB7_THEGA</name>
<reference evidence="1" key="2">
    <citation type="journal article" date="2020" name="Nat. Commun.">
        <title>Large-scale genome sequencing of mycorrhizal fungi provides insights into the early evolution of symbiotic traits.</title>
        <authorList>
            <person name="Miyauchi S."/>
            <person name="Kiss E."/>
            <person name="Kuo A."/>
            <person name="Drula E."/>
            <person name="Kohler A."/>
            <person name="Sanchez-Garcia M."/>
            <person name="Morin E."/>
            <person name="Andreopoulos B."/>
            <person name="Barry K.W."/>
            <person name="Bonito G."/>
            <person name="Buee M."/>
            <person name="Carver A."/>
            <person name="Chen C."/>
            <person name="Cichocki N."/>
            <person name="Clum A."/>
            <person name="Culley D."/>
            <person name="Crous P.W."/>
            <person name="Fauchery L."/>
            <person name="Girlanda M."/>
            <person name="Hayes R.D."/>
            <person name="Keri Z."/>
            <person name="LaButti K."/>
            <person name="Lipzen A."/>
            <person name="Lombard V."/>
            <person name="Magnuson J."/>
            <person name="Maillard F."/>
            <person name="Murat C."/>
            <person name="Nolan M."/>
            <person name="Ohm R.A."/>
            <person name="Pangilinan J."/>
            <person name="Pereira M.F."/>
            <person name="Perotto S."/>
            <person name="Peter M."/>
            <person name="Pfister S."/>
            <person name="Riley R."/>
            <person name="Sitrit Y."/>
            <person name="Stielow J.B."/>
            <person name="Szollosi G."/>
            <person name="Zifcakova L."/>
            <person name="Stursova M."/>
            <person name="Spatafora J.W."/>
            <person name="Tedersoo L."/>
            <person name="Vaario L.M."/>
            <person name="Yamada A."/>
            <person name="Yan M."/>
            <person name="Wang P."/>
            <person name="Xu J."/>
            <person name="Bruns T."/>
            <person name="Baldrian P."/>
            <person name="Vilgalys R."/>
            <person name="Dunand C."/>
            <person name="Henrissat B."/>
            <person name="Grigoriev I.V."/>
            <person name="Hibbett D."/>
            <person name="Nagy L.G."/>
            <person name="Martin F.M."/>
        </authorList>
    </citation>
    <scope>NUCLEOTIDE SEQUENCE</scope>
    <source>
        <strain evidence="1">P2</strain>
    </source>
</reference>
<dbReference type="EMBL" id="MU117981">
    <property type="protein sequence ID" value="KAF9650811.1"/>
    <property type="molecule type" value="Genomic_DNA"/>
</dbReference>
<evidence type="ECO:0000313" key="1">
    <source>
        <dbReference type="EMBL" id="KAF9650811.1"/>
    </source>
</evidence>
<dbReference type="Proteomes" id="UP000886501">
    <property type="component" value="Unassembled WGS sequence"/>
</dbReference>